<dbReference type="EMBL" id="CP022423">
    <property type="protein sequence ID" value="ASM77317.1"/>
    <property type="molecule type" value="Genomic_DNA"/>
</dbReference>
<evidence type="ECO:0000313" key="3">
    <source>
        <dbReference type="EMBL" id="ASM76833.1"/>
    </source>
</evidence>
<evidence type="ECO:0008006" key="6">
    <source>
        <dbReference type="Google" id="ProtNLM"/>
    </source>
</evidence>
<evidence type="ECO:0000313" key="1">
    <source>
        <dbReference type="EMBL" id="ASM75884.1"/>
    </source>
</evidence>
<protein>
    <recommendedName>
        <fullName evidence="6">DUF1320 domain-containing protein</fullName>
    </recommendedName>
</protein>
<dbReference type="RefSeq" id="WP_089415341.1">
    <property type="nucleotide sequence ID" value="NZ_CP022423.1"/>
</dbReference>
<dbReference type="Proteomes" id="UP000199729">
    <property type="component" value="Chromosome"/>
</dbReference>
<dbReference type="EMBL" id="CP022423">
    <property type="protein sequence ID" value="ASM76833.1"/>
    <property type="molecule type" value="Genomic_DNA"/>
</dbReference>
<dbReference type="AlphaFoldDB" id="A0A221KBN6"/>
<accession>A0A221KBN6</accession>
<keyword evidence="5" id="KW-1185">Reference proteome</keyword>
<dbReference type="KEGG" id="vff:VITFI_CDS0663"/>
<gene>
    <name evidence="1" type="ORF">VITFI_CDS0105</name>
    <name evidence="2" type="ORF">VITFI_CDS0663</name>
    <name evidence="3" type="ORF">VITFI_CDS1055</name>
    <name evidence="4" type="ORF">VITFI_CDS1539</name>
</gene>
<dbReference type="OrthoDB" id="9812088at2"/>
<evidence type="ECO:0000313" key="2">
    <source>
        <dbReference type="EMBL" id="ASM76442.1"/>
    </source>
</evidence>
<dbReference type="EMBL" id="CP022423">
    <property type="protein sequence ID" value="ASM75884.1"/>
    <property type="molecule type" value="Genomic_DNA"/>
</dbReference>
<dbReference type="EMBL" id="CP022423">
    <property type="protein sequence ID" value="ASM76442.1"/>
    <property type="molecule type" value="Genomic_DNA"/>
</dbReference>
<dbReference type="KEGG" id="vff:VITFI_CDS1539"/>
<evidence type="ECO:0000313" key="4">
    <source>
        <dbReference type="EMBL" id="ASM77317.1"/>
    </source>
</evidence>
<dbReference type="Pfam" id="PF07030">
    <property type="entry name" value="Phage_Mu_Gp36"/>
    <property type="match status" value="1"/>
</dbReference>
<name>A0A221KBN6_VITFI</name>
<reference evidence="2 5" key="1">
    <citation type="submission" date="2017-07" db="EMBL/GenBank/DDBJ databases">
        <title>Complete Genome Sequence of the cosmetic ferment Vitreoscilla filiformis (ATCC15551).</title>
        <authorList>
            <person name="Contreras S."/>
            <person name="Sagory-Zalkind P."/>
            <person name="Blanquart H."/>
            <person name="Iltis A."/>
            <person name="Morand S.C."/>
        </authorList>
    </citation>
    <scope>NUCLEOTIDE SEQUENCE [LARGE SCALE GENOMIC DNA]</scope>
    <source>
        <strain evidence="2 5">ATCC 15551</strain>
    </source>
</reference>
<organism evidence="2 5">
    <name type="scientific">Vitreoscilla filiformis</name>
    <dbReference type="NCBI Taxonomy" id="63"/>
    <lineage>
        <taxon>Bacteria</taxon>
        <taxon>Pseudomonadati</taxon>
        <taxon>Pseudomonadota</taxon>
        <taxon>Betaproteobacteria</taxon>
        <taxon>Neisseriales</taxon>
        <taxon>Neisseriaceae</taxon>
        <taxon>Vitreoscilla</taxon>
    </lineage>
</organism>
<dbReference type="KEGG" id="vff:VITFI_CDS1055"/>
<proteinExistence type="predicted"/>
<dbReference type="InterPro" id="IPR009752">
    <property type="entry name" value="Phage_Mu_GpJ"/>
</dbReference>
<sequence>MSYITPADLLAEFGEDEMIDLTDRATPRTHAVDTAVAQRACDRANSEVDAVLMGRYTLPLSSVPVLLRYIAQDLAYFYLHLGTPPEHIKTRYDTAQKNLGFIRRGELQLGVDAVGAPLVDTSSNLPAVVSDGRNFKRGY</sequence>
<dbReference type="KEGG" id="vff:VITFI_CDS0105"/>
<evidence type="ECO:0000313" key="5">
    <source>
        <dbReference type="Proteomes" id="UP000199729"/>
    </source>
</evidence>